<protein>
    <submittedName>
        <fullName evidence="1">Uncharacterized protein</fullName>
    </submittedName>
</protein>
<sequence length="62" mass="7072">MAVGHWFKVLWSWGCCRTAMSCAACCWSWLLGCRTVMDRCQGFWRLVQGPQVFIIEASLVDA</sequence>
<dbReference type="Proteomes" id="UP000800036">
    <property type="component" value="Unassembled WGS sequence"/>
</dbReference>
<proteinExistence type="predicted"/>
<evidence type="ECO:0000313" key="1">
    <source>
        <dbReference type="EMBL" id="KAF1964891.1"/>
    </source>
</evidence>
<name>A0A6A5UIY7_9PLEO</name>
<dbReference type="EMBL" id="ML976774">
    <property type="protein sequence ID" value="KAF1964891.1"/>
    <property type="molecule type" value="Genomic_DNA"/>
</dbReference>
<gene>
    <name evidence="1" type="ORF">BU23DRAFT_40901</name>
</gene>
<reference evidence="1" key="1">
    <citation type="journal article" date="2020" name="Stud. Mycol.">
        <title>101 Dothideomycetes genomes: a test case for predicting lifestyles and emergence of pathogens.</title>
        <authorList>
            <person name="Haridas S."/>
            <person name="Albert R."/>
            <person name="Binder M."/>
            <person name="Bloem J."/>
            <person name="Labutti K."/>
            <person name="Salamov A."/>
            <person name="Andreopoulos B."/>
            <person name="Baker S."/>
            <person name="Barry K."/>
            <person name="Bills G."/>
            <person name="Bluhm B."/>
            <person name="Cannon C."/>
            <person name="Castanera R."/>
            <person name="Culley D."/>
            <person name="Daum C."/>
            <person name="Ezra D."/>
            <person name="Gonzalez J."/>
            <person name="Henrissat B."/>
            <person name="Kuo A."/>
            <person name="Liang C."/>
            <person name="Lipzen A."/>
            <person name="Lutzoni F."/>
            <person name="Magnuson J."/>
            <person name="Mondo S."/>
            <person name="Nolan M."/>
            <person name="Ohm R."/>
            <person name="Pangilinan J."/>
            <person name="Park H.-J."/>
            <person name="Ramirez L."/>
            <person name="Alfaro M."/>
            <person name="Sun H."/>
            <person name="Tritt A."/>
            <person name="Yoshinaga Y."/>
            <person name="Zwiers L.-H."/>
            <person name="Turgeon B."/>
            <person name="Goodwin S."/>
            <person name="Spatafora J."/>
            <person name="Crous P."/>
            <person name="Grigoriev I."/>
        </authorList>
    </citation>
    <scope>NUCLEOTIDE SEQUENCE</scope>
    <source>
        <strain evidence="1">CBS 107.79</strain>
    </source>
</reference>
<accession>A0A6A5UIY7</accession>
<dbReference type="AlphaFoldDB" id="A0A6A5UIY7"/>
<organism evidence="1 2">
    <name type="scientific">Bimuria novae-zelandiae CBS 107.79</name>
    <dbReference type="NCBI Taxonomy" id="1447943"/>
    <lineage>
        <taxon>Eukaryota</taxon>
        <taxon>Fungi</taxon>
        <taxon>Dikarya</taxon>
        <taxon>Ascomycota</taxon>
        <taxon>Pezizomycotina</taxon>
        <taxon>Dothideomycetes</taxon>
        <taxon>Pleosporomycetidae</taxon>
        <taxon>Pleosporales</taxon>
        <taxon>Massarineae</taxon>
        <taxon>Didymosphaeriaceae</taxon>
        <taxon>Bimuria</taxon>
    </lineage>
</organism>
<evidence type="ECO:0000313" key="2">
    <source>
        <dbReference type="Proteomes" id="UP000800036"/>
    </source>
</evidence>
<keyword evidence="2" id="KW-1185">Reference proteome</keyword>